<name>A0A6B0U4Q9_IXORI</name>
<reference evidence="1" key="1">
    <citation type="submission" date="2019-12" db="EMBL/GenBank/DDBJ databases">
        <title>An insight into the sialome of adult female Ixodes ricinus ticks feeding for 6 days.</title>
        <authorList>
            <person name="Perner J."/>
            <person name="Ribeiro J.M.C."/>
        </authorList>
    </citation>
    <scope>NUCLEOTIDE SEQUENCE</scope>
    <source>
        <strain evidence="1">Semi-engorged</strain>
        <tissue evidence="1">Salivary glands</tissue>
    </source>
</reference>
<accession>A0A6B0U4Q9</accession>
<proteinExistence type="predicted"/>
<protein>
    <submittedName>
        <fullName evidence="1">Putative secreted protein</fullName>
    </submittedName>
</protein>
<evidence type="ECO:0000313" key="1">
    <source>
        <dbReference type="EMBL" id="MXU83565.1"/>
    </source>
</evidence>
<organism evidence="1">
    <name type="scientific">Ixodes ricinus</name>
    <name type="common">Common tick</name>
    <name type="synonym">Acarus ricinus</name>
    <dbReference type="NCBI Taxonomy" id="34613"/>
    <lineage>
        <taxon>Eukaryota</taxon>
        <taxon>Metazoa</taxon>
        <taxon>Ecdysozoa</taxon>
        <taxon>Arthropoda</taxon>
        <taxon>Chelicerata</taxon>
        <taxon>Arachnida</taxon>
        <taxon>Acari</taxon>
        <taxon>Parasitiformes</taxon>
        <taxon>Ixodida</taxon>
        <taxon>Ixodoidea</taxon>
        <taxon>Ixodidae</taxon>
        <taxon>Ixodinae</taxon>
        <taxon>Ixodes</taxon>
    </lineage>
</organism>
<dbReference type="EMBL" id="GIFC01001482">
    <property type="protein sequence ID" value="MXU83565.1"/>
    <property type="molecule type" value="Transcribed_RNA"/>
</dbReference>
<sequence>MPRLLGSIALMSSILHHTNLSNNVSLHSVLSSDVPQGTPRATGVNLYLGPYHVTSELGGATRGPRCQMAFLERWVG</sequence>
<dbReference type="AlphaFoldDB" id="A0A6B0U4Q9"/>